<dbReference type="KEGG" id="tpla:ElP_12590"/>
<proteinExistence type="predicted"/>
<feature type="transmembrane region" description="Helical" evidence="2">
    <location>
        <begin position="84"/>
        <end position="106"/>
    </location>
</feature>
<sequence length="389" mass="42066">MKIRHTCSHCQASFLVTDEQLGQAVSCPKCGTSTRLPTSKDEVIRPASAAEPGPDPAGPTAFRPAFEPEDPEDEPRRRRRRRRLIPFAIGLIGGLAVASLVLLPMLRRPAPVEPVAPEPADPVEGTARAFLDALVAGDAEAIDRLSTLTDPPAISFHAASGRDPGRDETIRGDFAPIAGLHEQIAGKYTYDPEIGRFENANPLGVAADFMDEAEKVRQENEQAEIFDRIAGGTADEQLDAAVAYAESFANLTQNLLPRKELVPTYSQLVRDAEPPLPPDAEALALRYGEDKSTWDELLGRPFFTIEADGPFVLEEAEVTAVVRDRLASPGDPARRLRLGLVRFRLDAIDTGWKVVSARREDSQEEPTGPSPGESPEGGEFPSPGLGESP</sequence>
<keyword evidence="2" id="KW-0472">Membrane</keyword>
<dbReference type="RefSeq" id="WP_197446748.1">
    <property type="nucleotide sequence ID" value="NZ_CP036426.1"/>
</dbReference>
<evidence type="ECO:0000313" key="4">
    <source>
        <dbReference type="Proteomes" id="UP000317835"/>
    </source>
</evidence>
<feature type="region of interest" description="Disordered" evidence="1">
    <location>
        <begin position="354"/>
        <end position="389"/>
    </location>
</feature>
<keyword evidence="2" id="KW-0812">Transmembrane</keyword>
<evidence type="ECO:0000256" key="1">
    <source>
        <dbReference type="SAM" id="MobiDB-lite"/>
    </source>
</evidence>
<dbReference type="AlphaFoldDB" id="A0A518GXQ9"/>
<evidence type="ECO:0000256" key="2">
    <source>
        <dbReference type="SAM" id="Phobius"/>
    </source>
</evidence>
<keyword evidence="4" id="KW-1185">Reference proteome</keyword>
<evidence type="ECO:0008006" key="5">
    <source>
        <dbReference type="Google" id="ProtNLM"/>
    </source>
</evidence>
<dbReference type="Gene3D" id="2.20.28.160">
    <property type="match status" value="1"/>
</dbReference>
<name>A0A518GXQ9_9BACT</name>
<accession>A0A518GXQ9</accession>
<organism evidence="3 4">
    <name type="scientific">Tautonia plasticadhaerens</name>
    <dbReference type="NCBI Taxonomy" id="2527974"/>
    <lineage>
        <taxon>Bacteria</taxon>
        <taxon>Pseudomonadati</taxon>
        <taxon>Planctomycetota</taxon>
        <taxon>Planctomycetia</taxon>
        <taxon>Isosphaerales</taxon>
        <taxon>Isosphaeraceae</taxon>
        <taxon>Tautonia</taxon>
    </lineage>
</organism>
<feature type="compositionally biased region" description="Low complexity" evidence="1">
    <location>
        <begin position="365"/>
        <end position="389"/>
    </location>
</feature>
<dbReference type="InterPro" id="IPR011723">
    <property type="entry name" value="Znf/thioredoxin_put"/>
</dbReference>
<keyword evidence="2" id="KW-1133">Transmembrane helix</keyword>
<feature type="region of interest" description="Disordered" evidence="1">
    <location>
        <begin position="46"/>
        <end position="79"/>
    </location>
</feature>
<gene>
    <name evidence="3" type="ORF">ElP_12590</name>
</gene>
<protein>
    <recommendedName>
        <fullName evidence="5">Zinc finger/thioredoxin putative domain-containing protein</fullName>
    </recommendedName>
</protein>
<evidence type="ECO:0000313" key="3">
    <source>
        <dbReference type="EMBL" id="QDV33388.1"/>
    </source>
</evidence>
<reference evidence="3 4" key="1">
    <citation type="submission" date="2019-02" db="EMBL/GenBank/DDBJ databases">
        <title>Deep-cultivation of Planctomycetes and their phenomic and genomic characterization uncovers novel biology.</title>
        <authorList>
            <person name="Wiegand S."/>
            <person name="Jogler M."/>
            <person name="Boedeker C."/>
            <person name="Pinto D."/>
            <person name="Vollmers J."/>
            <person name="Rivas-Marin E."/>
            <person name="Kohn T."/>
            <person name="Peeters S.H."/>
            <person name="Heuer A."/>
            <person name="Rast P."/>
            <person name="Oberbeckmann S."/>
            <person name="Bunk B."/>
            <person name="Jeske O."/>
            <person name="Meyerdierks A."/>
            <person name="Storesund J.E."/>
            <person name="Kallscheuer N."/>
            <person name="Luecker S."/>
            <person name="Lage O.M."/>
            <person name="Pohl T."/>
            <person name="Merkel B.J."/>
            <person name="Hornburger P."/>
            <person name="Mueller R.-W."/>
            <person name="Bruemmer F."/>
            <person name="Labrenz M."/>
            <person name="Spormann A.M."/>
            <person name="Op den Camp H."/>
            <person name="Overmann J."/>
            <person name="Amann R."/>
            <person name="Jetten M.S.M."/>
            <person name="Mascher T."/>
            <person name="Medema M.H."/>
            <person name="Devos D.P."/>
            <person name="Kaster A.-K."/>
            <person name="Ovreas L."/>
            <person name="Rohde M."/>
            <person name="Galperin M.Y."/>
            <person name="Jogler C."/>
        </authorList>
    </citation>
    <scope>NUCLEOTIDE SEQUENCE [LARGE SCALE GENOMIC DNA]</scope>
    <source>
        <strain evidence="3 4">ElP</strain>
    </source>
</reference>
<dbReference type="Proteomes" id="UP000317835">
    <property type="component" value="Chromosome"/>
</dbReference>
<dbReference type="NCBIfam" id="TIGR02098">
    <property type="entry name" value="MJ0042_CXXC"/>
    <property type="match status" value="1"/>
</dbReference>
<dbReference type="EMBL" id="CP036426">
    <property type="protein sequence ID" value="QDV33388.1"/>
    <property type="molecule type" value="Genomic_DNA"/>
</dbReference>